<proteinExistence type="predicted"/>
<comment type="caution">
    <text evidence="2">The sequence shown here is derived from an EMBL/GenBank/DDBJ whole genome shotgun (WGS) entry which is preliminary data.</text>
</comment>
<keyword evidence="1" id="KW-0472">Membrane</keyword>
<dbReference type="Proteomes" id="UP000799536">
    <property type="component" value="Unassembled WGS sequence"/>
</dbReference>
<sequence>MGSPIFSYLWLYVIKIVTGIIISSCQYFAKIKKTKAFSSHFPNLLTHEYVKEIQYTKQRAKIQPKQSAPLFLYPLSFSSSTVYIR</sequence>
<reference evidence="2" key="1">
    <citation type="journal article" date="2020" name="Stud. Mycol.">
        <title>101 Dothideomycetes genomes: a test case for predicting lifestyles and emergence of pathogens.</title>
        <authorList>
            <person name="Haridas S."/>
            <person name="Albert R."/>
            <person name="Binder M."/>
            <person name="Bloem J."/>
            <person name="Labutti K."/>
            <person name="Salamov A."/>
            <person name="Andreopoulos B."/>
            <person name="Baker S."/>
            <person name="Barry K."/>
            <person name="Bills G."/>
            <person name="Bluhm B."/>
            <person name="Cannon C."/>
            <person name="Castanera R."/>
            <person name="Culley D."/>
            <person name="Daum C."/>
            <person name="Ezra D."/>
            <person name="Gonzalez J."/>
            <person name="Henrissat B."/>
            <person name="Kuo A."/>
            <person name="Liang C."/>
            <person name="Lipzen A."/>
            <person name="Lutzoni F."/>
            <person name="Magnuson J."/>
            <person name="Mondo S."/>
            <person name="Nolan M."/>
            <person name="Ohm R."/>
            <person name="Pangilinan J."/>
            <person name="Park H.-J."/>
            <person name="Ramirez L."/>
            <person name="Alfaro M."/>
            <person name="Sun H."/>
            <person name="Tritt A."/>
            <person name="Yoshinaga Y."/>
            <person name="Zwiers L.-H."/>
            <person name="Turgeon B."/>
            <person name="Goodwin S."/>
            <person name="Spatafora J."/>
            <person name="Crous P."/>
            <person name="Grigoriev I."/>
        </authorList>
    </citation>
    <scope>NUCLEOTIDE SEQUENCE</scope>
    <source>
        <strain evidence="2">ATCC 74209</strain>
    </source>
</reference>
<gene>
    <name evidence="2" type="ORF">GQ43DRAFT_22576</name>
</gene>
<accession>A0A9P4JR42</accession>
<evidence type="ECO:0000256" key="1">
    <source>
        <dbReference type="SAM" id="Phobius"/>
    </source>
</evidence>
<dbReference type="AlphaFoldDB" id="A0A9P4JR42"/>
<name>A0A9P4JR42_9PLEO</name>
<keyword evidence="3" id="KW-1185">Reference proteome</keyword>
<evidence type="ECO:0000313" key="2">
    <source>
        <dbReference type="EMBL" id="KAF2201709.1"/>
    </source>
</evidence>
<keyword evidence="1" id="KW-0812">Transmembrane</keyword>
<feature type="transmembrane region" description="Helical" evidence="1">
    <location>
        <begin position="6"/>
        <end position="29"/>
    </location>
</feature>
<evidence type="ECO:0000313" key="3">
    <source>
        <dbReference type="Proteomes" id="UP000799536"/>
    </source>
</evidence>
<organism evidence="2 3">
    <name type="scientific">Delitschia confertaspora ATCC 74209</name>
    <dbReference type="NCBI Taxonomy" id="1513339"/>
    <lineage>
        <taxon>Eukaryota</taxon>
        <taxon>Fungi</taxon>
        <taxon>Dikarya</taxon>
        <taxon>Ascomycota</taxon>
        <taxon>Pezizomycotina</taxon>
        <taxon>Dothideomycetes</taxon>
        <taxon>Pleosporomycetidae</taxon>
        <taxon>Pleosporales</taxon>
        <taxon>Delitschiaceae</taxon>
        <taxon>Delitschia</taxon>
    </lineage>
</organism>
<keyword evidence="1" id="KW-1133">Transmembrane helix</keyword>
<protein>
    <submittedName>
        <fullName evidence="2">Uncharacterized protein</fullName>
    </submittedName>
</protein>
<dbReference type="EMBL" id="ML993964">
    <property type="protein sequence ID" value="KAF2201709.1"/>
    <property type="molecule type" value="Genomic_DNA"/>
</dbReference>